<evidence type="ECO:0000256" key="9">
    <source>
        <dbReference type="ARBA" id="ARBA00023136"/>
    </source>
</evidence>
<keyword evidence="5 11" id="KW-0851">Voltage-gated channel</keyword>
<keyword evidence="3 11" id="KW-0633">Potassium transport</keyword>
<dbReference type="SUPFAM" id="SSF81296">
    <property type="entry name" value="E set domains"/>
    <property type="match status" value="2"/>
</dbReference>
<evidence type="ECO:0000259" key="14">
    <source>
        <dbReference type="Pfam" id="PF01007"/>
    </source>
</evidence>
<evidence type="ECO:0000256" key="5">
    <source>
        <dbReference type="ARBA" id="ARBA00022882"/>
    </source>
</evidence>
<dbReference type="GO" id="GO:0034702">
    <property type="term" value="C:monoatomic ion channel complex"/>
    <property type="evidence" value="ECO:0007669"/>
    <property type="project" value="UniProtKB-KW"/>
</dbReference>
<dbReference type="PANTHER" id="PTHR11767:SF103">
    <property type="entry name" value="POTASSIUM CHANNEL INWARDLY RECTIFYING TRANSMEMBRANE DOMAIN-CONTAINING PROTEIN"/>
    <property type="match status" value="1"/>
</dbReference>
<evidence type="ECO:0000256" key="11">
    <source>
        <dbReference type="RuleBase" id="RU003822"/>
    </source>
</evidence>
<dbReference type="InterPro" id="IPR014756">
    <property type="entry name" value="Ig_E-set"/>
</dbReference>
<keyword evidence="4 11" id="KW-0812">Transmembrane</keyword>
<keyword evidence="18" id="KW-1185">Reference proteome</keyword>
<evidence type="ECO:0000256" key="7">
    <source>
        <dbReference type="ARBA" id="ARBA00022989"/>
    </source>
</evidence>
<evidence type="ECO:0000256" key="12">
    <source>
        <dbReference type="SAM" id="MobiDB-lite"/>
    </source>
</evidence>
<feature type="region of interest" description="Disordered" evidence="12">
    <location>
        <begin position="1"/>
        <end position="32"/>
    </location>
</feature>
<dbReference type="GO" id="GO:0034765">
    <property type="term" value="P:regulation of monoatomic ion transmembrane transport"/>
    <property type="evidence" value="ECO:0007669"/>
    <property type="project" value="TreeGrafter"/>
</dbReference>
<protein>
    <recommendedName>
        <fullName evidence="19">Inward rectifier potassium channel C-terminal domain-containing protein</fullName>
    </recommendedName>
</protein>
<keyword evidence="10 11" id="KW-0407">Ion channel</keyword>
<evidence type="ECO:0008006" key="19">
    <source>
        <dbReference type="Google" id="ProtNLM"/>
    </source>
</evidence>
<feature type="region of interest" description="Disordered" evidence="12">
    <location>
        <begin position="368"/>
        <end position="393"/>
    </location>
</feature>
<evidence type="ECO:0000256" key="1">
    <source>
        <dbReference type="ARBA" id="ARBA00004141"/>
    </source>
</evidence>
<feature type="transmembrane region" description="Helical" evidence="13">
    <location>
        <begin position="202"/>
        <end position="224"/>
    </location>
</feature>
<dbReference type="AlphaFoldDB" id="A0A7S4E6V3"/>
<dbReference type="Pfam" id="PF17655">
    <property type="entry name" value="IRK_C"/>
    <property type="match status" value="2"/>
</dbReference>
<feature type="region of interest" description="Disordered" evidence="12">
    <location>
        <begin position="406"/>
        <end position="443"/>
    </location>
</feature>
<reference evidence="17" key="2">
    <citation type="submission" date="2021-11" db="EMBL/GenBank/DDBJ databases">
        <authorList>
            <consortium name="Genoscope - CEA"/>
            <person name="William W."/>
        </authorList>
    </citation>
    <scope>NUCLEOTIDE SEQUENCE</scope>
</reference>
<evidence type="ECO:0000256" key="3">
    <source>
        <dbReference type="ARBA" id="ARBA00022538"/>
    </source>
</evidence>
<dbReference type="EMBL" id="CAKKNE010000001">
    <property type="protein sequence ID" value="CAH0365916.1"/>
    <property type="molecule type" value="Genomic_DNA"/>
</dbReference>
<dbReference type="GO" id="GO:0005242">
    <property type="term" value="F:inward rectifier potassium channel activity"/>
    <property type="evidence" value="ECO:0007669"/>
    <property type="project" value="InterPro"/>
</dbReference>
<dbReference type="OrthoDB" id="273257at2759"/>
<evidence type="ECO:0000313" key="16">
    <source>
        <dbReference type="EMBL" id="CAE0693350.1"/>
    </source>
</evidence>
<dbReference type="InterPro" id="IPR040445">
    <property type="entry name" value="Kir_TM"/>
</dbReference>
<dbReference type="Gene3D" id="1.10.287.70">
    <property type="match status" value="1"/>
</dbReference>
<gene>
    <name evidence="16" type="ORF">PCAL00307_LOCUS8786</name>
    <name evidence="17" type="ORF">PECAL_1P23790</name>
</gene>
<evidence type="ECO:0000256" key="13">
    <source>
        <dbReference type="SAM" id="Phobius"/>
    </source>
</evidence>
<reference evidence="16" key="1">
    <citation type="submission" date="2021-01" db="EMBL/GenBank/DDBJ databases">
        <authorList>
            <person name="Corre E."/>
            <person name="Pelletier E."/>
            <person name="Niang G."/>
            <person name="Scheremetjew M."/>
            <person name="Finn R."/>
            <person name="Kale V."/>
            <person name="Holt S."/>
            <person name="Cochrane G."/>
            <person name="Meng A."/>
            <person name="Brown T."/>
            <person name="Cohen L."/>
        </authorList>
    </citation>
    <scope>NUCLEOTIDE SEQUENCE</scope>
    <source>
        <strain evidence="16">CCMP1756</strain>
    </source>
</reference>
<feature type="transmembrane region" description="Helical" evidence="13">
    <location>
        <begin position="139"/>
        <end position="161"/>
    </location>
</feature>
<evidence type="ECO:0000256" key="8">
    <source>
        <dbReference type="ARBA" id="ARBA00023065"/>
    </source>
</evidence>
<evidence type="ECO:0000313" key="18">
    <source>
        <dbReference type="Proteomes" id="UP000789595"/>
    </source>
</evidence>
<feature type="domain" description="Inward rectifier potassium channel C-terminal" evidence="15">
    <location>
        <begin position="459"/>
        <end position="519"/>
    </location>
</feature>
<evidence type="ECO:0000256" key="4">
    <source>
        <dbReference type="ARBA" id="ARBA00022692"/>
    </source>
</evidence>
<name>A0A7S4E6V3_9STRA</name>
<evidence type="ECO:0000256" key="10">
    <source>
        <dbReference type="ARBA" id="ARBA00023303"/>
    </source>
</evidence>
<feature type="domain" description="Potassium channel inwardly rectifying transmembrane" evidence="14">
    <location>
        <begin position="120"/>
        <end position="229"/>
    </location>
</feature>
<organism evidence="16">
    <name type="scientific">Pelagomonas calceolata</name>
    <dbReference type="NCBI Taxonomy" id="35677"/>
    <lineage>
        <taxon>Eukaryota</taxon>
        <taxon>Sar</taxon>
        <taxon>Stramenopiles</taxon>
        <taxon>Ochrophyta</taxon>
        <taxon>Pelagophyceae</taxon>
        <taxon>Pelagomonadales</taxon>
        <taxon>Pelagomonadaceae</taxon>
        <taxon>Pelagomonas</taxon>
    </lineage>
</organism>
<dbReference type="Gene3D" id="2.60.40.1400">
    <property type="entry name" value="G protein-activated inward rectifier potassium channel 1"/>
    <property type="match status" value="1"/>
</dbReference>
<sequence length="527" mass="60225">MASSPRAQTLRQAALETPTTYGSPSLHGTAMRIESPPWNERMAGAARRLWASMRRTVTPQRARGRREMYEEIREREEARRRSFAEGAEVSQRRSRILLRDSYDHQSVGRWNIKRVGGDWVHMYLDDWFNTIVHLPILRLLFLMVIIYVACVFVFGVGYLSFSDECGMDFGDRLEAYYFSLETMATIGYGTQDYFFGHCWEPLAIINVQVVCGLVIESLYFGIIFHRLTRGRHRQSTVLFSDKAVVRRVDGSYYLVFQVCELRRHHLLDAKIRVFAVRHERDEHGAAYYQAHRMQLRRPRDDTGGLLLMALPQLVVHKLDAASPLVPAETWISARGPRSWRGLSPNVMASPTFGEGHKPRFERGDSFRTNAAAIPSPHKVGKPPPKQRIHRRRPSVESRMFAPFTHSASHVSDDVSGSFDTEEEEPSTPPPPGRQAHFARGPTASEDAEFRAALDAFFFDRDVEIVAIVEGCDEITSRLVQARHSYAIENFAWWHNFAPCVFRQPGGSCLVDFSEFHRTLEPGEDRGV</sequence>
<dbReference type="InterPro" id="IPR016449">
    <property type="entry name" value="K_chnl_inward-rec_Kir"/>
</dbReference>
<keyword evidence="2 11" id="KW-0813">Transport</keyword>
<accession>A0A7S4E6V3</accession>
<dbReference type="GO" id="GO:1990573">
    <property type="term" value="P:potassium ion import across plasma membrane"/>
    <property type="evidence" value="ECO:0007669"/>
    <property type="project" value="TreeGrafter"/>
</dbReference>
<keyword evidence="7 13" id="KW-1133">Transmembrane helix</keyword>
<keyword evidence="9 13" id="KW-0472">Membrane</keyword>
<dbReference type="PANTHER" id="PTHR11767">
    <property type="entry name" value="INWARD RECTIFIER POTASSIUM CHANNEL"/>
    <property type="match status" value="1"/>
</dbReference>
<keyword evidence="8 11" id="KW-0406">Ion transport</keyword>
<feature type="compositionally biased region" description="Polar residues" evidence="12">
    <location>
        <begin position="1"/>
        <end position="23"/>
    </location>
</feature>
<dbReference type="EMBL" id="HBIW01010301">
    <property type="protein sequence ID" value="CAE0693350.1"/>
    <property type="molecule type" value="Transcribed_RNA"/>
</dbReference>
<evidence type="ECO:0000256" key="6">
    <source>
        <dbReference type="ARBA" id="ARBA00022958"/>
    </source>
</evidence>
<comment type="subcellular location">
    <subcellularLocation>
        <location evidence="1 11">Membrane</location>
        <topology evidence="1 11">Multi-pass membrane protein</topology>
    </subcellularLocation>
</comment>
<dbReference type="InterPro" id="IPR041647">
    <property type="entry name" value="IRK_C"/>
</dbReference>
<dbReference type="GO" id="GO:0005886">
    <property type="term" value="C:plasma membrane"/>
    <property type="evidence" value="ECO:0007669"/>
    <property type="project" value="TreeGrafter"/>
</dbReference>
<evidence type="ECO:0000256" key="2">
    <source>
        <dbReference type="ARBA" id="ARBA00022448"/>
    </source>
</evidence>
<dbReference type="InterPro" id="IPR013518">
    <property type="entry name" value="K_chnl_inward-rec_Kir_cyto"/>
</dbReference>
<comment type="similarity">
    <text evidence="11">Belongs to the inward rectifier-type potassium channel (TC 1.A.2.1) family.</text>
</comment>
<proteinExistence type="inferred from homology"/>
<feature type="compositionally biased region" description="Basic residues" evidence="12">
    <location>
        <begin position="378"/>
        <end position="392"/>
    </location>
</feature>
<dbReference type="SUPFAM" id="SSF81324">
    <property type="entry name" value="Voltage-gated potassium channels"/>
    <property type="match status" value="1"/>
</dbReference>
<keyword evidence="6 11" id="KW-0630">Potassium</keyword>
<evidence type="ECO:0000259" key="15">
    <source>
        <dbReference type="Pfam" id="PF17655"/>
    </source>
</evidence>
<feature type="domain" description="Inward rectifier potassium channel C-terminal" evidence="15">
    <location>
        <begin position="237"/>
        <end position="325"/>
    </location>
</feature>
<dbReference type="Pfam" id="PF01007">
    <property type="entry name" value="IRK"/>
    <property type="match status" value="1"/>
</dbReference>
<dbReference type="Proteomes" id="UP000789595">
    <property type="component" value="Unassembled WGS sequence"/>
</dbReference>
<evidence type="ECO:0000313" key="17">
    <source>
        <dbReference type="EMBL" id="CAH0365916.1"/>
    </source>
</evidence>